<proteinExistence type="predicted"/>
<dbReference type="GO" id="GO:0016922">
    <property type="term" value="F:nuclear receptor binding"/>
    <property type="evidence" value="ECO:0007669"/>
    <property type="project" value="TreeGrafter"/>
</dbReference>
<feature type="domain" description="HMG box" evidence="4">
    <location>
        <begin position="148"/>
        <end position="220"/>
    </location>
</feature>
<dbReference type="Proteomes" id="UP001174909">
    <property type="component" value="Unassembled WGS sequence"/>
</dbReference>
<feature type="region of interest" description="Disordered" evidence="3">
    <location>
        <begin position="240"/>
        <end position="279"/>
    </location>
</feature>
<dbReference type="SMART" id="SM00398">
    <property type="entry name" value="HMG"/>
    <property type="match status" value="1"/>
</dbReference>
<feature type="DNA-binding region" description="HMG box" evidence="1">
    <location>
        <begin position="148"/>
        <end position="220"/>
    </location>
</feature>
<dbReference type="CDD" id="cd21983">
    <property type="entry name" value="HMG-box_SMARCE1"/>
    <property type="match status" value="1"/>
</dbReference>
<feature type="coiled-coil region" evidence="2">
    <location>
        <begin position="341"/>
        <end position="375"/>
    </location>
</feature>
<evidence type="ECO:0000256" key="2">
    <source>
        <dbReference type="SAM" id="Coils"/>
    </source>
</evidence>
<comment type="caution">
    <text evidence="5">The sequence shown here is derived from an EMBL/GenBank/DDBJ whole genome shotgun (WGS) entry which is preliminary data.</text>
</comment>
<evidence type="ECO:0000313" key="6">
    <source>
        <dbReference type="Proteomes" id="UP001174909"/>
    </source>
</evidence>
<keyword evidence="6" id="KW-1185">Reference proteome</keyword>
<dbReference type="PANTHER" id="PTHR46232:SF1">
    <property type="entry name" value="SWI_SNF-RELATED MATRIX-ASSOCIATED ACTIN-DEPENDENT REGULATOR OF CHROMATIN SUBFAMILY E MEMBER 1"/>
    <property type="match status" value="1"/>
</dbReference>
<sequence length="422" mass="47922">MHPGGVHGGLPPGYYGQSHGMFRHPSYPVSHSTNPTFQSMTAHWNMSGPVSHSVPASIPPPSSSSTSSSSSRSKHHHHSNLQVTPSLFREHNTSFSVGNTNTIFQLYTSGSLLSVAFTLSTIFVPLYCTVPTVSSFDSLQIPPPPKPPDRPLLPYMRYSRKTWEQLKADGKGVWESPNIAQVGRLIGQKWRELSDEEKQPYHDEYEAEKAVYLEQMKAYRSSPAYKRWLELKQQAEQATREAAAAQALSSSSSTSSQSYLHHHHHQEYGPPPPSVIAPSRHSMESRLQMMQQQQHDDEEDEYITMKQVAAVRFHRNHRLMMEVFSDVCVPDPRTVVSKTRLAILTKQVQSLETHKRRLEDEVRQLEGKFEQKKRQFLANSVKFRRELKRIHGNPPSTWKTSPLVLNARDIPKPSSDAKYAKL</sequence>
<protein>
    <submittedName>
        <fullName evidence="5">SWI/SNF-related matrix-associated actin-dependent regulator of chromatin subfamily E member 1</fullName>
    </submittedName>
</protein>
<organism evidence="5 6">
    <name type="scientific">Geodia barretti</name>
    <name type="common">Barrett's horny sponge</name>
    <dbReference type="NCBI Taxonomy" id="519541"/>
    <lineage>
        <taxon>Eukaryota</taxon>
        <taxon>Metazoa</taxon>
        <taxon>Porifera</taxon>
        <taxon>Demospongiae</taxon>
        <taxon>Heteroscleromorpha</taxon>
        <taxon>Tetractinellida</taxon>
        <taxon>Astrophorina</taxon>
        <taxon>Geodiidae</taxon>
        <taxon>Geodia</taxon>
    </lineage>
</organism>
<dbReference type="GO" id="GO:0031492">
    <property type="term" value="F:nucleosomal DNA binding"/>
    <property type="evidence" value="ECO:0007669"/>
    <property type="project" value="TreeGrafter"/>
</dbReference>
<evidence type="ECO:0000259" key="4">
    <source>
        <dbReference type="PROSITE" id="PS50118"/>
    </source>
</evidence>
<feature type="compositionally biased region" description="Low complexity" evidence="3">
    <location>
        <begin position="240"/>
        <end position="258"/>
    </location>
</feature>
<keyword evidence="1" id="KW-0539">Nucleus</keyword>
<evidence type="ECO:0000256" key="1">
    <source>
        <dbReference type="PROSITE-ProRule" id="PRU00267"/>
    </source>
</evidence>
<reference evidence="5" key="1">
    <citation type="submission" date="2023-03" db="EMBL/GenBank/DDBJ databases">
        <authorList>
            <person name="Steffen K."/>
            <person name="Cardenas P."/>
        </authorList>
    </citation>
    <scope>NUCLEOTIDE SEQUENCE</scope>
</reference>
<feature type="region of interest" description="Disordered" evidence="3">
    <location>
        <begin position="48"/>
        <end position="85"/>
    </location>
</feature>
<dbReference type="Pfam" id="PF00505">
    <property type="entry name" value="HMG_box"/>
    <property type="match status" value="1"/>
</dbReference>
<dbReference type="InterPro" id="IPR036910">
    <property type="entry name" value="HMG_box_dom_sf"/>
</dbReference>
<accession>A0AA35T941</accession>
<dbReference type="SUPFAM" id="SSF47095">
    <property type="entry name" value="HMG-box"/>
    <property type="match status" value="1"/>
</dbReference>
<dbReference type="GO" id="GO:0016514">
    <property type="term" value="C:SWI/SNF complex"/>
    <property type="evidence" value="ECO:0007669"/>
    <property type="project" value="TreeGrafter"/>
</dbReference>
<dbReference type="GO" id="GO:0045892">
    <property type="term" value="P:negative regulation of DNA-templated transcription"/>
    <property type="evidence" value="ECO:0007669"/>
    <property type="project" value="TreeGrafter"/>
</dbReference>
<dbReference type="PROSITE" id="PS50118">
    <property type="entry name" value="HMG_BOX_2"/>
    <property type="match status" value="1"/>
</dbReference>
<evidence type="ECO:0000313" key="5">
    <source>
        <dbReference type="EMBL" id="CAI8044025.1"/>
    </source>
</evidence>
<dbReference type="InterPro" id="IPR009071">
    <property type="entry name" value="HMG_box_dom"/>
</dbReference>
<keyword evidence="2" id="KW-0175">Coiled coil</keyword>
<evidence type="ECO:0000256" key="3">
    <source>
        <dbReference type="SAM" id="MobiDB-lite"/>
    </source>
</evidence>
<gene>
    <name evidence="5" type="ORF">GBAR_LOCUS24427</name>
</gene>
<dbReference type="AlphaFoldDB" id="A0AA35T941"/>
<dbReference type="PANTHER" id="PTHR46232">
    <property type="entry name" value="SMARCE1 REGULATOR OF CHROMATIN"/>
    <property type="match status" value="1"/>
</dbReference>
<keyword evidence="1" id="KW-0238">DNA-binding</keyword>
<dbReference type="Gene3D" id="1.10.30.10">
    <property type="entry name" value="High mobility group box domain"/>
    <property type="match status" value="1"/>
</dbReference>
<dbReference type="EMBL" id="CASHTH010003371">
    <property type="protein sequence ID" value="CAI8044025.1"/>
    <property type="molecule type" value="Genomic_DNA"/>
</dbReference>
<name>A0AA35T941_GEOBA</name>